<sequence length="170" mass="18400">MLYLLAVIVLVPLTIALEYVFSAQEIGDRDQRPPIVARGDTPVEFAGSRWRLVSIRPGPAEKGARLPAGTSLVFVTVEVTPTNAAAGKKIEYCTFQVWNEDDDVWKTSFGLAATGAATGCMVEGDEGRTPILAGRTVPVLTTYLVPTEEAGKLRAVLSVVGEKRQVEFHR</sequence>
<reference evidence="2" key="1">
    <citation type="journal article" date="2019" name="Int. J. Syst. Evol. Microbiol.">
        <title>The Global Catalogue of Microorganisms (GCM) 10K type strain sequencing project: providing services to taxonomists for standard genome sequencing and annotation.</title>
        <authorList>
            <consortium name="The Broad Institute Genomics Platform"/>
            <consortium name="The Broad Institute Genome Sequencing Center for Infectious Disease"/>
            <person name="Wu L."/>
            <person name="Ma J."/>
        </authorList>
    </citation>
    <scope>NUCLEOTIDE SEQUENCE [LARGE SCALE GENOMIC DNA]</scope>
    <source>
        <strain evidence="2">CGMCC 4.7241</strain>
    </source>
</reference>
<dbReference type="EMBL" id="JBHRZH010000006">
    <property type="protein sequence ID" value="MFC3760763.1"/>
    <property type="molecule type" value="Genomic_DNA"/>
</dbReference>
<evidence type="ECO:0000313" key="1">
    <source>
        <dbReference type="EMBL" id="MFC3760763.1"/>
    </source>
</evidence>
<keyword evidence="2" id="KW-1185">Reference proteome</keyword>
<dbReference type="RefSeq" id="WP_205117013.1">
    <property type="nucleotide sequence ID" value="NZ_JAFBCM010000001.1"/>
</dbReference>
<proteinExistence type="predicted"/>
<organism evidence="1 2">
    <name type="scientific">Tenggerimyces flavus</name>
    <dbReference type="NCBI Taxonomy" id="1708749"/>
    <lineage>
        <taxon>Bacteria</taxon>
        <taxon>Bacillati</taxon>
        <taxon>Actinomycetota</taxon>
        <taxon>Actinomycetes</taxon>
        <taxon>Propionibacteriales</taxon>
        <taxon>Nocardioidaceae</taxon>
        <taxon>Tenggerimyces</taxon>
    </lineage>
</organism>
<name>A0ABV7Y9B8_9ACTN</name>
<dbReference type="Proteomes" id="UP001595699">
    <property type="component" value="Unassembled WGS sequence"/>
</dbReference>
<evidence type="ECO:0008006" key="3">
    <source>
        <dbReference type="Google" id="ProtNLM"/>
    </source>
</evidence>
<protein>
    <recommendedName>
        <fullName evidence="3">DUF4352 domain-containing protein</fullName>
    </recommendedName>
</protein>
<comment type="caution">
    <text evidence="1">The sequence shown here is derived from an EMBL/GenBank/DDBJ whole genome shotgun (WGS) entry which is preliminary data.</text>
</comment>
<accession>A0ABV7Y9B8</accession>
<evidence type="ECO:0000313" key="2">
    <source>
        <dbReference type="Proteomes" id="UP001595699"/>
    </source>
</evidence>
<gene>
    <name evidence="1" type="ORF">ACFOUW_07925</name>
</gene>